<reference evidence="3" key="2">
    <citation type="journal article" date="2018" name="BMC Genomics">
        <title>A manually annotated Actinidia chinensis var. chinensis (kiwifruit) genome highlights the challenges associated with draft genomes and gene prediction in plants.</title>
        <authorList>
            <person name="Pilkington S.M."/>
            <person name="Crowhurst R."/>
            <person name="Hilario E."/>
            <person name="Nardozza S."/>
            <person name="Fraser L."/>
            <person name="Peng Y."/>
            <person name="Gunaseelan K."/>
            <person name="Simpson R."/>
            <person name="Tahir J."/>
            <person name="Deroles S.C."/>
            <person name="Templeton K."/>
            <person name="Luo Z."/>
            <person name="Davy M."/>
            <person name="Cheng C."/>
            <person name="McNeilage M."/>
            <person name="Scaglione D."/>
            <person name="Liu Y."/>
            <person name="Zhang Q."/>
            <person name="Datson P."/>
            <person name="De Silva N."/>
            <person name="Gardiner S.E."/>
            <person name="Bassett H."/>
            <person name="Chagne D."/>
            <person name="McCallum J."/>
            <person name="Dzierzon H."/>
            <person name="Deng C."/>
            <person name="Wang Y.Y."/>
            <person name="Barron L."/>
            <person name="Manako K."/>
            <person name="Bowen J."/>
            <person name="Foster T.M."/>
            <person name="Erridge Z.A."/>
            <person name="Tiffin H."/>
            <person name="Waite C.N."/>
            <person name="Davies K.M."/>
            <person name="Grierson E.P."/>
            <person name="Laing W.A."/>
            <person name="Kirk R."/>
            <person name="Chen X."/>
            <person name="Wood M."/>
            <person name="Montefiori M."/>
            <person name="Brummell D.A."/>
            <person name="Schwinn K.E."/>
            <person name="Catanach A."/>
            <person name="Fullerton C."/>
            <person name="Li D."/>
            <person name="Meiyalaghan S."/>
            <person name="Nieuwenhuizen N."/>
            <person name="Read N."/>
            <person name="Prakash R."/>
            <person name="Hunter D."/>
            <person name="Zhang H."/>
            <person name="McKenzie M."/>
            <person name="Knabel M."/>
            <person name="Harris A."/>
            <person name="Allan A.C."/>
            <person name="Gleave A."/>
            <person name="Chen A."/>
            <person name="Janssen B.J."/>
            <person name="Plunkett B."/>
            <person name="Ampomah-Dwamena C."/>
            <person name="Voogd C."/>
            <person name="Leif D."/>
            <person name="Lafferty D."/>
            <person name="Souleyre E.J.F."/>
            <person name="Varkonyi-Gasic E."/>
            <person name="Gambi F."/>
            <person name="Hanley J."/>
            <person name="Yao J.L."/>
            <person name="Cheung J."/>
            <person name="David K.M."/>
            <person name="Warren B."/>
            <person name="Marsh K."/>
            <person name="Snowden K.C."/>
            <person name="Lin-Wang K."/>
            <person name="Brian L."/>
            <person name="Martinez-Sanchez M."/>
            <person name="Wang M."/>
            <person name="Ileperuma N."/>
            <person name="Macnee N."/>
            <person name="Campin R."/>
            <person name="McAtee P."/>
            <person name="Drummond R.S.M."/>
            <person name="Espley R.V."/>
            <person name="Ireland H.S."/>
            <person name="Wu R."/>
            <person name="Atkinson R.G."/>
            <person name="Karunairetnam S."/>
            <person name="Bulley S."/>
            <person name="Chunkath S."/>
            <person name="Hanley Z."/>
            <person name="Storey R."/>
            <person name="Thrimawithana A.H."/>
            <person name="Thomson S."/>
            <person name="David C."/>
            <person name="Testolin R."/>
            <person name="Huang H."/>
            <person name="Hellens R.P."/>
            <person name="Schaffer R.J."/>
        </authorList>
    </citation>
    <scope>NUCLEOTIDE SEQUENCE [LARGE SCALE GENOMIC DNA]</scope>
    <source>
        <strain evidence="3">cv. Red5</strain>
    </source>
</reference>
<comment type="caution">
    <text evidence="2">The sequence shown here is derived from an EMBL/GenBank/DDBJ whole genome shotgun (WGS) entry which is preliminary data.</text>
</comment>
<dbReference type="EMBL" id="NKQK01000009">
    <property type="protein sequence ID" value="PSS21796.1"/>
    <property type="molecule type" value="Genomic_DNA"/>
</dbReference>
<dbReference type="PANTHER" id="PTHR31175:SF82">
    <property type="entry name" value="AUXIN-RESPONSIVE PROTEIN SAUR65"/>
    <property type="match status" value="1"/>
</dbReference>
<dbReference type="InterPro" id="IPR003676">
    <property type="entry name" value="SAUR_fam"/>
</dbReference>
<evidence type="ECO:0000313" key="3">
    <source>
        <dbReference type="Proteomes" id="UP000241394"/>
    </source>
</evidence>
<dbReference type="AlphaFoldDB" id="A0A2R6R702"/>
<reference evidence="2 3" key="1">
    <citation type="submission" date="2017-07" db="EMBL/GenBank/DDBJ databases">
        <title>An improved, manually edited Actinidia chinensis var. chinensis (kiwifruit) genome highlights the challenges associated with draft genomes and gene prediction in plants.</title>
        <authorList>
            <person name="Pilkington S."/>
            <person name="Crowhurst R."/>
            <person name="Hilario E."/>
            <person name="Nardozza S."/>
            <person name="Fraser L."/>
            <person name="Peng Y."/>
            <person name="Gunaseelan K."/>
            <person name="Simpson R."/>
            <person name="Tahir J."/>
            <person name="Deroles S."/>
            <person name="Templeton K."/>
            <person name="Luo Z."/>
            <person name="Davy M."/>
            <person name="Cheng C."/>
            <person name="Mcneilage M."/>
            <person name="Scaglione D."/>
            <person name="Liu Y."/>
            <person name="Zhang Q."/>
            <person name="Datson P."/>
            <person name="De Silva N."/>
            <person name="Gardiner S."/>
            <person name="Bassett H."/>
            <person name="Chagne D."/>
            <person name="Mccallum J."/>
            <person name="Dzierzon H."/>
            <person name="Deng C."/>
            <person name="Wang Y.-Y."/>
            <person name="Barron N."/>
            <person name="Manako K."/>
            <person name="Bowen J."/>
            <person name="Foster T."/>
            <person name="Erridge Z."/>
            <person name="Tiffin H."/>
            <person name="Waite C."/>
            <person name="Davies K."/>
            <person name="Grierson E."/>
            <person name="Laing W."/>
            <person name="Kirk R."/>
            <person name="Chen X."/>
            <person name="Wood M."/>
            <person name="Montefiori M."/>
            <person name="Brummell D."/>
            <person name="Schwinn K."/>
            <person name="Catanach A."/>
            <person name="Fullerton C."/>
            <person name="Li D."/>
            <person name="Meiyalaghan S."/>
            <person name="Nieuwenhuizen N."/>
            <person name="Read N."/>
            <person name="Prakash R."/>
            <person name="Hunter D."/>
            <person name="Zhang H."/>
            <person name="Mckenzie M."/>
            <person name="Knabel M."/>
            <person name="Harris A."/>
            <person name="Allan A."/>
            <person name="Chen A."/>
            <person name="Janssen B."/>
            <person name="Plunkett B."/>
            <person name="Dwamena C."/>
            <person name="Voogd C."/>
            <person name="Leif D."/>
            <person name="Lafferty D."/>
            <person name="Souleyre E."/>
            <person name="Varkonyi-Gasic E."/>
            <person name="Gambi F."/>
            <person name="Hanley J."/>
            <person name="Yao J.-L."/>
            <person name="Cheung J."/>
            <person name="David K."/>
            <person name="Warren B."/>
            <person name="Marsh K."/>
            <person name="Snowden K."/>
            <person name="Lin-Wang K."/>
            <person name="Brian L."/>
            <person name="Martinez-Sanchez M."/>
            <person name="Wang M."/>
            <person name="Ileperuma N."/>
            <person name="Macnee N."/>
            <person name="Campin R."/>
            <person name="Mcatee P."/>
            <person name="Drummond R."/>
            <person name="Espley R."/>
            <person name="Ireland H."/>
            <person name="Wu R."/>
            <person name="Atkinson R."/>
            <person name="Karunairetnam S."/>
            <person name="Bulley S."/>
            <person name="Chunkath S."/>
            <person name="Hanley Z."/>
            <person name="Storey R."/>
            <person name="Thrimawithana A."/>
            <person name="Thomson S."/>
            <person name="David C."/>
            <person name="Testolin R."/>
        </authorList>
    </citation>
    <scope>NUCLEOTIDE SEQUENCE [LARGE SCALE GENOMIC DNA]</scope>
    <source>
        <strain evidence="3">cv. Red5</strain>
        <tissue evidence="2">Young leaf</tissue>
    </source>
</reference>
<comment type="similarity">
    <text evidence="1">Belongs to the ARG7 family.</text>
</comment>
<evidence type="ECO:0000256" key="1">
    <source>
        <dbReference type="ARBA" id="ARBA00006974"/>
    </source>
</evidence>
<organism evidence="2 3">
    <name type="scientific">Actinidia chinensis var. chinensis</name>
    <name type="common">Chinese soft-hair kiwi</name>
    <dbReference type="NCBI Taxonomy" id="1590841"/>
    <lineage>
        <taxon>Eukaryota</taxon>
        <taxon>Viridiplantae</taxon>
        <taxon>Streptophyta</taxon>
        <taxon>Embryophyta</taxon>
        <taxon>Tracheophyta</taxon>
        <taxon>Spermatophyta</taxon>
        <taxon>Magnoliopsida</taxon>
        <taxon>eudicotyledons</taxon>
        <taxon>Gunneridae</taxon>
        <taxon>Pentapetalae</taxon>
        <taxon>asterids</taxon>
        <taxon>Ericales</taxon>
        <taxon>Actinidiaceae</taxon>
        <taxon>Actinidia</taxon>
    </lineage>
</organism>
<protein>
    <submittedName>
        <fullName evidence="2">Auxin-responsive protein</fullName>
    </submittedName>
</protein>
<accession>A0A2R6R702</accession>
<evidence type="ECO:0000313" key="2">
    <source>
        <dbReference type="EMBL" id="PSS21796.1"/>
    </source>
</evidence>
<dbReference type="Gramene" id="PSS21796">
    <property type="protein sequence ID" value="PSS21796"/>
    <property type="gene ID" value="CEY00_Acc10847"/>
</dbReference>
<dbReference type="STRING" id="1590841.A0A2R6R702"/>
<sequence length="146" mass="16307">MISPRKLIKMARNGQKIAAMRTKRISFPRHNRDVDDGSCSTSSVADKGHFVAYTADQKRFMIPLAYLNNEILKELFKLSEEVFGHPSDGPITLPCDSIFMEYIVLLIHRGVAKDLEKALAMSVATSLCSSSSSFHIGKTNQQLLVY</sequence>
<dbReference type="InParanoid" id="A0A2R6R702"/>
<dbReference type="PANTHER" id="PTHR31175">
    <property type="entry name" value="AUXIN-RESPONSIVE FAMILY PROTEIN"/>
    <property type="match status" value="1"/>
</dbReference>
<proteinExistence type="inferred from homology"/>
<dbReference type="OrthoDB" id="1936278at2759"/>
<dbReference type="GO" id="GO:0009733">
    <property type="term" value="P:response to auxin"/>
    <property type="evidence" value="ECO:0007669"/>
    <property type="project" value="InterPro"/>
</dbReference>
<dbReference type="Pfam" id="PF02519">
    <property type="entry name" value="Auxin_inducible"/>
    <property type="match status" value="1"/>
</dbReference>
<keyword evidence="3" id="KW-1185">Reference proteome</keyword>
<name>A0A2R6R702_ACTCC</name>
<gene>
    <name evidence="2" type="ORF">CEY00_Acc10847</name>
</gene>
<dbReference type="OMA" id="MIQRHAN"/>
<dbReference type="Proteomes" id="UP000241394">
    <property type="component" value="Chromosome LG9"/>
</dbReference>